<dbReference type="Proteomes" id="UP000269721">
    <property type="component" value="Unassembled WGS sequence"/>
</dbReference>
<name>A0A4P9WAC7_9FUNG</name>
<keyword evidence="3" id="KW-1185">Reference proteome</keyword>
<reference evidence="3" key="1">
    <citation type="journal article" date="2018" name="Nat. Microbiol.">
        <title>Leveraging single-cell genomics to expand the fungal tree of life.</title>
        <authorList>
            <person name="Ahrendt S.R."/>
            <person name="Quandt C.A."/>
            <person name="Ciobanu D."/>
            <person name="Clum A."/>
            <person name="Salamov A."/>
            <person name="Andreopoulos B."/>
            <person name="Cheng J.F."/>
            <person name="Woyke T."/>
            <person name="Pelin A."/>
            <person name="Henrissat B."/>
            <person name="Reynolds N.K."/>
            <person name="Benny G.L."/>
            <person name="Smith M.E."/>
            <person name="James T.Y."/>
            <person name="Grigoriev I.V."/>
        </authorList>
    </citation>
    <scope>NUCLEOTIDE SEQUENCE [LARGE SCALE GENOMIC DNA]</scope>
</reference>
<feature type="compositionally biased region" description="Polar residues" evidence="1">
    <location>
        <begin position="201"/>
        <end position="212"/>
    </location>
</feature>
<evidence type="ECO:0000313" key="2">
    <source>
        <dbReference type="EMBL" id="RKO89384.1"/>
    </source>
</evidence>
<dbReference type="AlphaFoldDB" id="A0A4P9WAC7"/>
<sequence length="282" mass="30569">MGPVPVLKDQPSPFLSTVPDRGLTSHVNISHPVKAVAVFVSSDQLEKLSLGGQFRSQPPHAPGQLHLSDADCPRFLAAKAGYAWFMGAVSSRPSASEKPNMKRLTVGEGAVLMEIEVLPVVAPSGLSDVSAGLISDDSAEIVTFLKECKLTRSRGICEGGLGRGWAESSLSSWKDEMDMDFTSTQGDAVVRGSRPKHARPSENTQAPENTQQDARRRKKPPQMPYPTTIAYAAARTRLAFWESSVAWCERGIVSAPSLWTTAFTADRPTDSEIGVRLSMERF</sequence>
<accession>A0A4P9WAC7</accession>
<feature type="region of interest" description="Disordered" evidence="1">
    <location>
        <begin position="185"/>
        <end position="225"/>
    </location>
</feature>
<evidence type="ECO:0000256" key="1">
    <source>
        <dbReference type="SAM" id="MobiDB-lite"/>
    </source>
</evidence>
<dbReference type="EMBL" id="KZ996123">
    <property type="protein sequence ID" value="RKO89384.1"/>
    <property type="molecule type" value="Genomic_DNA"/>
</dbReference>
<gene>
    <name evidence="2" type="ORF">BDK51DRAFT_39757</name>
</gene>
<protein>
    <submittedName>
        <fullName evidence="2">Uncharacterized protein</fullName>
    </submittedName>
</protein>
<evidence type="ECO:0000313" key="3">
    <source>
        <dbReference type="Proteomes" id="UP000269721"/>
    </source>
</evidence>
<organism evidence="2 3">
    <name type="scientific">Blyttiomyces helicus</name>
    <dbReference type="NCBI Taxonomy" id="388810"/>
    <lineage>
        <taxon>Eukaryota</taxon>
        <taxon>Fungi</taxon>
        <taxon>Fungi incertae sedis</taxon>
        <taxon>Chytridiomycota</taxon>
        <taxon>Chytridiomycota incertae sedis</taxon>
        <taxon>Chytridiomycetes</taxon>
        <taxon>Chytridiomycetes incertae sedis</taxon>
        <taxon>Blyttiomyces</taxon>
    </lineage>
</organism>
<proteinExistence type="predicted"/>